<name>A0A0F6VXQ2_BANFU</name>
<accession>A0A0F6VXQ2</accession>
<feature type="transmembrane region" description="Helical" evidence="1">
    <location>
        <begin position="5"/>
        <end position="26"/>
    </location>
</feature>
<sequence length="82" mass="9039">MIVFIILSTLSSLIIISILILSMISIEYSEPLYLSVCPFCRPKPDTLMTVIPPIPSFTNASLTSLSLKGLIIASIFFIYILS</sequence>
<evidence type="ECO:0000313" key="2">
    <source>
        <dbReference type="EMBL" id="AKE98855.1"/>
    </source>
</evidence>
<reference evidence="2" key="1">
    <citation type="submission" date="2015-01" db="EMBL/GenBank/DDBJ databases">
        <title>The complete plastid genome of Bangia fuscopurpurea (Dillwyn) Lyngbye revealed ancestral gene repertoire and highly conserved synteny among genera of Bangiales (Rhodophyta).</title>
        <authorList>
            <person name="Cao M."/>
            <person name="Bi G."/>
            <person name="Mao Y."/>
            <person name="Kong F."/>
        </authorList>
    </citation>
    <scope>NUCLEOTIDE SEQUENCE</scope>
</reference>
<evidence type="ECO:0000256" key="1">
    <source>
        <dbReference type="SAM" id="Phobius"/>
    </source>
</evidence>
<feature type="transmembrane region" description="Helical" evidence="1">
    <location>
        <begin position="62"/>
        <end position="81"/>
    </location>
</feature>
<keyword evidence="1" id="KW-1133">Transmembrane helix</keyword>
<dbReference type="EMBL" id="KP714733">
    <property type="protein sequence ID" value="AKE98855.1"/>
    <property type="molecule type" value="Genomic_DNA"/>
</dbReference>
<geneLocation type="plastid" evidence="2"/>
<keyword evidence="1" id="KW-0812">Transmembrane</keyword>
<organism evidence="2">
    <name type="scientific">Bangia fuscopurpurea</name>
    <name type="common">Red alga</name>
    <name type="synonym">Conferva fuscopurpurea</name>
    <dbReference type="NCBI Taxonomy" id="101920"/>
    <lineage>
        <taxon>Eukaryota</taxon>
        <taxon>Rhodophyta</taxon>
        <taxon>Bangiophyceae</taxon>
        <taxon>Bangiales</taxon>
        <taxon>Bangiaceae</taxon>
        <taxon>Bangia</taxon>
    </lineage>
</organism>
<keyword evidence="2" id="KW-0934">Plastid</keyword>
<protein>
    <submittedName>
        <fullName evidence="2">Nitrogen regulatory protein PII</fullName>
    </submittedName>
</protein>
<gene>
    <name evidence="2" type="primary">glnB</name>
    <name evidence="2" type="ORF">BafuCp067</name>
</gene>
<keyword evidence="1" id="KW-0472">Membrane</keyword>
<dbReference type="AlphaFoldDB" id="A0A0F6VXQ2"/>
<proteinExistence type="predicted"/>